<organism evidence="4">
    <name type="scientific">freshwater metagenome</name>
    <dbReference type="NCBI Taxonomy" id="449393"/>
    <lineage>
        <taxon>unclassified sequences</taxon>
        <taxon>metagenomes</taxon>
        <taxon>ecological metagenomes</taxon>
    </lineage>
</organism>
<evidence type="ECO:0000313" key="4">
    <source>
        <dbReference type="EMBL" id="CAB4725675.1"/>
    </source>
</evidence>
<accession>A0A6J6RSU6</accession>
<evidence type="ECO:0000313" key="3">
    <source>
        <dbReference type="EMBL" id="CAB4680809.1"/>
    </source>
</evidence>
<gene>
    <name evidence="2" type="ORF">UFOPK1811_01072</name>
    <name evidence="3" type="ORF">UFOPK2360_00532</name>
    <name evidence="4" type="ORF">UFOPK2659_00957</name>
    <name evidence="5" type="ORF">UFOPK2922_00633</name>
    <name evidence="6" type="ORF">UFOPK3306_01103</name>
    <name evidence="7" type="ORF">UFOPK4209_00370</name>
</gene>
<keyword evidence="1" id="KW-0812">Transmembrane</keyword>
<name>A0A6J6RSU6_9ZZZZ</name>
<dbReference type="EMBL" id="CAFBLI010000100">
    <property type="protein sequence ID" value="CAB4874142.1"/>
    <property type="molecule type" value="Genomic_DNA"/>
</dbReference>
<sequence length="67" mass="7241">MNSQILNLAINQEDGSMPGEGLTVLETFTYFFLAPAGLFLVISLIVYLAVRPKNARGTAGRAITKIN</sequence>
<evidence type="ECO:0000313" key="7">
    <source>
        <dbReference type="EMBL" id="CAB5035959.1"/>
    </source>
</evidence>
<dbReference type="EMBL" id="CAEZYJ010000155">
    <property type="protein sequence ID" value="CAB4725675.1"/>
    <property type="molecule type" value="Genomic_DNA"/>
</dbReference>
<feature type="transmembrane region" description="Helical" evidence="1">
    <location>
        <begin position="28"/>
        <end position="50"/>
    </location>
</feature>
<dbReference type="AlphaFoldDB" id="A0A6J6RSU6"/>
<reference evidence="4" key="1">
    <citation type="submission" date="2020-05" db="EMBL/GenBank/DDBJ databases">
        <authorList>
            <person name="Chiriac C."/>
            <person name="Salcher M."/>
            <person name="Ghai R."/>
            <person name="Kavagutti S V."/>
        </authorList>
    </citation>
    <scope>NUCLEOTIDE SEQUENCE</scope>
</reference>
<dbReference type="EMBL" id="CAEZUJ010000050">
    <property type="protein sequence ID" value="CAB4605056.1"/>
    <property type="molecule type" value="Genomic_DNA"/>
</dbReference>
<evidence type="ECO:0000256" key="1">
    <source>
        <dbReference type="SAM" id="Phobius"/>
    </source>
</evidence>
<dbReference type="EMBL" id="CAFBPY010000038">
    <property type="protein sequence ID" value="CAB5035959.1"/>
    <property type="molecule type" value="Genomic_DNA"/>
</dbReference>
<evidence type="ECO:0000313" key="6">
    <source>
        <dbReference type="EMBL" id="CAB4874142.1"/>
    </source>
</evidence>
<dbReference type="EMBL" id="CAEZZS010000022">
    <property type="protein sequence ID" value="CAB4775649.1"/>
    <property type="molecule type" value="Genomic_DNA"/>
</dbReference>
<keyword evidence="1" id="KW-1133">Transmembrane helix</keyword>
<protein>
    <submittedName>
        <fullName evidence="4">Unannotated protein</fullName>
    </submittedName>
</protein>
<proteinExistence type="predicted"/>
<evidence type="ECO:0000313" key="5">
    <source>
        <dbReference type="EMBL" id="CAB4775649.1"/>
    </source>
</evidence>
<dbReference type="EMBL" id="CAEZXH010000023">
    <property type="protein sequence ID" value="CAB4680809.1"/>
    <property type="molecule type" value="Genomic_DNA"/>
</dbReference>
<keyword evidence="1" id="KW-0472">Membrane</keyword>
<evidence type="ECO:0000313" key="2">
    <source>
        <dbReference type="EMBL" id="CAB4605056.1"/>
    </source>
</evidence>